<accession>A0A7R7XH69</accession>
<reference evidence="1" key="2">
    <citation type="submission" date="2021-02" db="EMBL/GenBank/DDBJ databases">
        <title>Aspergillus puulaauensis MK2 genome sequence.</title>
        <authorList>
            <person name="Futagami T."/>
            <person name="Mori K."/>
            <person name="Kadooka C."/>
            <person name="Tanaka T."/>
        </authorList>
    </citation>
    <scope>NUCLEOTIDE SEQUENCE</scope>
    <source>
        <strain evidence="1">MK2</strain>
    </source>
</reference>
<dbReference type="AlphaFoldDB" id="A0A7R7XH69"/>
<proteinExistence type="predicted"/>
<dbReference type="KEGG" id="apuu:APUU_21793A"/>
<dbReference type="OrthoDB" id="5385189at2759"/>
<gene>
    <name evidence="1" type="ORF">APUU_21793A</name>
</gene>
<dbReference type="Proteomes" id="UP000654913">
    <property type="component" value="Chromosome 2"/>
</dbReference>
<name>A0A7R7XH69_9EURO</name>
<dbReference type="GeneID" id="64971366"/>
<evidence type="ECO:0000313" key="1">
    <source>
        <dbReference type="EMBL" id="BCS21361.1"/>
    </source>
</evidence>
<dbReference type="EMBL" id="AP024444">
    <property type="protein sequence ID" value="BCS21361.1"/>
    <property type="molecule type" value="Genomic_DNA"/>
</dbReference>
<organism evidence="1 2">
    <name type="scientific">Aspergillus puulaauensis</name>
    <dbReference type="NCBI Taxonomy" id="1220207"/>
    <lineage>
        <taxon>Eukaryota</taxon>
        <taxon>Fungi</taxon>
        <taxon>Dikarya</taxon>
        <taxon>Ascomycota</taxon>
        <taxon>Pezizomycotina</taxon>
        <taxon>Eurotiomycetes</taxon>
        <taxon>Eurotiomycetidae</taxon>
        <taxon>Eurotiales</taxon>
        <taxon>Aspergillaceae</taxon>
        <taxon>Aspergillus</taxon>
    </lineage>
</organism>
<protein>
    <submittedName>
        <fullName evidence="1">Uncharacterized protein</fullName>
    </submittedName>
</protein>
<evidence type="ECO:0000313" key="2">
    <source>
        <dbReference type="Proteomes" id="UP000654913"/>
    </source>
</evidence>
<sequence length="348" mass="39054">MTIYHDGSMTSMMASHVSDKILWLCLGVSLFFAVRGIAADLRSVNELTEIKNDDSDDKIISEGTEDALRLDTLLKLSNSTSYDLRSAALRIIAERSVKADTRNLLLKDLASKNAERRNKAIPAAFFLVSNRALSRTSVCSRLKDFPTYTALVDCLCNLLGEHVEKTSDTVSPIFPRTRPPGEIKAMRTLNILLQENTPAALEAGIVSRWLTNYPFPCALTEPSRRQDVVILMKTWWADDAVMSAIFGTLSSHPEGAKQLRKYGLMGSMLEENDHDGLSDDNDDEDEESDVWMVDGEDTAGSRRIPARRHRDRNIEEQALRRRRREAMVLSDGRRPIGNDDIIQFPIAN</sequence>
<keyword evidence="2" id="KW-1185">Reference proteome</keyword>
<reference evidence="1" key="1">
    <citation type="submission" date="2021-01" db="EMBL/GenBank/DDBJ databases">
        <authorList>
            <consortium name="Aspergillus puulaauensis MK2 genome sequencing consortium"/>
            <person name="Kazuki M."/>
            <person name="Futagami T."/>
        </authorList>
    </citation>
    <scope>NUCLEOTIDE SEQUENCE</scope>
    <source>
        <strain evidence="1">MK2</strain>
    </source>
</reference>
<dbReference type="RefSeq" id="XP_041553555.1">
    <property type="nucleotide sequence ID" value="XM_041700584.1"/>
</dbReference>